<dbReference type="InterPro" id="IPR036005">
    <property type="entry name" value="Creatinase/aminopeptidase-like"/>
</dbReference>
<dbReference type="Gene3D" id="3.40.350.10">
    <property type="entry name" value="Creatinase/prolidase N-terminal domain"/>
    <property type="match status" value="1"/>
</dbReference>
<protein>
    <submittedName>
        <fullName evidence="2">Aminopeptidase P family protein</fullName>
    </submittedName>
</protein>
<sequence>MPFGSIASDRLRNINYERMRAYRLERTKQMMEEDGLDAIITWEPWDIRYIASAYVPMATRWGGQQFVVLPRNGEPHLFSYTCYATEALQEEMPWLNGRVWAAPEGGKFVTRLEQTDTFLQRVCGILAEYGITSGLIGLDACPSFAVYAEALQRAGFSVTDPVLTMFKARMIKNEDELACVRYACYAADAAFAAIQKAIRPGVRECELQGLGMEALYSLGADETMDFVVASGPRVNPLHIDFTDRIVRPGDYVVIDINGNSFQGYKSCYYRTFICGEATAEQKEGYEVARKMMYDGMAQMKAGSTTDDVLNAWPSDPGFWGVDDTSNLGGYALAHGIGLSLHEHPMFGVGGPKGGRPPCVTFEKGMCIAIETYFGDRDHKRKAYGTRLEECVAITEDGYERLTKYPVGQIIECPL</sequence>
<dbReference type="InterPro" id="IPR000994">
    <property type="entry name" value="Pept_M24"/>
</dbReference>
<dbReference type="SUPFAM" id="SSF55920">
    <property type="entry name" value="Creatinase/aminopeptidase"/>
    <property type="match status" value="1"/>
</dbReference>
<feature type="domain" description="Peptidase M24" evidence="1">
    <location>
        <begin position="179"/>
        <end position="395"/>
    </location>
</feature>
<keyword evidence="2" id="KW-0031">Aminopeptidase</keyword>
<dbReference type="Pfam" id="PF00557">
    <property type="entry name" value="Peptidase_M24"/>
    <property type="match status" value="1"/>
</dbReference>
<evidence type="ECO:0000313" key="3">
    <source>
        <dbReference type="Proteomes" id="UP000661435"/>
    </source>
</evidence>
<dbReference type="AlphaFoldDB" id="A0A8J6J5W0"/>
<organism evidence="2 3">
    <name type="scientific">Lawsonibacter hominis</name>
    <dbReference type="NCBI Taxonomy" id="2763053"/>
    <lineage>
        <taxon>Bacteria</taxon>
        <taxon>Bacillati</taxon>
        <taxon>Bacillota</taxon>
        <taxon>Clostridia</taxon>
        <taxon>Eubacteriales</taxon>
        <taxon>Oscillospiraceae</taxon>
        <taxon>Lawsonibacter</taxon>
    </lineage>
</organism>
<dbReference type="Proteomes" id="UP000661435">
    <property type="component" value="Unassembled WGS sequence"/>
</dbReference>
<keyword evidence="2" id="KW-0645">Protease</keyword>
<evidence type="ECO:0000259" key="1">
    <source>
        <dbReference type="Pfam" id="PF00557"/>
    </source>
</evidence>
<keyword evidence="3" id="KW-1185">Reference proteome</keyword>
<dbReference type="CDD" id="cd01066">
    <property type="entry name" value="APP_MetAP"/>
    <property type="match status" value="1"/>
</dbReference>
<keyword evidence="2" id="KW-0378">Hydrolase</keyword>
<dbReference type="InterPro" id="IPR050659">
    <property type="entry name" value="Peptidase_M24B"/>
</dbReference>
<reference evidence="2" key="1">
    <citation type="submission" date="2020-08" db="EMBL/GenBank/DDBJ databases">
        <title>Genome public.</title>
        <authorList>
            <person name="Liu C."/>
            <person name="Sun Q."/>
        </authorList>
    </citation>
    <scope>NUCLEOTIDE SEQUENCE</scope>
    <source>
        <strain evidence="2">NSJ-51</strain>
    </source>
</reference>
<name>A0A8J6J5W0_9FIRM</name>
<dbReference type="EMBL" id="JACOPP010000016">
    <property type="protein sequence ID" value="MBC5734323.1"/>
    <property type="molecule type" value="Genomic_DNA"/>
</dbReference>
<dbReference type="PANTHER" id="PTHR46112:SF3">
    <property type="entry name" value="AMINOPEPTIDASE YPDF"/>
    <property type="match status" value="1"/>
</dbReference>
<dbReference type="GO" id="GO:0004177">
    <property type="term" value="F:aminopeptidase activity"/>
    <property type="evidence" value="ECO:0007669"/>
    <property type="project" value="UniProtKB-KW"/>
</dbReference>
<dbReference type="InterPro" id="IPR029149">
    <property type="entry name" value="Creatin/AminoP/Spt16_N"/>
</dbReference>
<proteinExistence type="predicted"/>
<dbReference type="PANTHER" id="PTHR46112">
    <property type="entry name" value="AMINOPEPTIDASE"/>
    <property type="match status" value="1"/>
</dbReference>
<dbReference type="Gene3D" id="3.90.230.10">
    <property type="entry name" value="Creatinase/methionine aminopeptidase superfamily"/>
    <property type="match status" value="1"/>
</dbReference>
<dbReference type="RefSeq" id="WP_186908212.1">
    <property type="nucleotide sequence ID" value="NZ_JACOPP010000016.1"/>
</dbReference>
<accession>A0A8J6J5W0</accession>
<evidence type="ECO:0000313" key="2">
    <source>
        <dbReference type="EMBL" id="MBC5734323.1"/>
    </source>
</evidence>
<gene>
    <name evidence="2" type="ORF">H8S57_11375</name>
</gene>
<comment type="caution">
    <text evidence="2">The sequence shown here is derived from an EMBL/GenBank/DDBJ whole genome shotgun (WGS) entry which is preliminary data.</text>
</comment>
<dbReference type="SUPFAM" id="SSF53092">
    <property type="entry name" value="Creatinase/prolidase N-terminal domain"/>
    <property type="match status" value="1"/>
</dbReference>